<keyword evidence="4" id="KW-0804">Transcription</keyword>
<feature type="domain" description="HTH lysR-type" evidence="5">
    <location>
        <begin position="8"/>
        <end position="65"/>
    </location>
</feature>
<evidence type="ECO:0000259" key="5">
    <source>
        <dbReference type="PROSITE" id="PS50931"/>
    </source>
</evidence>
<dbReference type="InterPro" id="IPR036390">
    <property type="entry name" value="WH_DNA-bd_sf"/>
</dbReference>
<accession>A0ABW3ZF43</accession>
<dbReference type="EMBL" id="JBHTMU010000005">
    <property type="protein sequence ID" value="MFD1341653.1"/>
    <property type="molecule type" value="Genomic_DNA"/>
</dbReference>
<dbReference type="Proteomes" id="UP001597135">
    <property type="component" value="Unassembled WGS sequence"/>
</dbReference>
<dbReference type="InterPro" id="IPR058163">
    <property type="entry name" value="LysR-type_TF_proteobact-type"/>
</dbReference>
<sequence length="304" mass="33191">MMDWLNLPPLSALRAFAAYTETGSVSRAGDLLNVSHAAISQQLRSLETRLGVALIDRSGRSLKLTEEGRQLADAVEAGFGRIGHAIDALTGAELDRPLAVSTSPSFAANWLMSRLGEFQVLHPEIDIMISPTPALVDPSPGGIDLCIRYGAGTWPGVESERLLTSPITVVAAPSLIGDLDPQTPEDLLPFPWIEELGTNESTLWLESRGVFTSLRRSRIQVPGNLMLDGARNGQGIVVSTLVAVEEDVRAGRLRVLFEDRMDDGYHLITRPGVHRPPLKAFLRWIRKSAREESRARVTVSSDRS</sequence>
<gene>
    <name evidence="6" type="ORF">ACFQ4E_04395</name>
</gene>
<dbReference type="Pfam" id="PF00126">
    <property type="entry name" value="HTH_1"/>
    <property type="match status" value="1"/>
</dbReference>
<protein>
    <submittedName>
        <fullName evidence="6">LysR family transcriptional regulator</fullName>
    </submittedName>
</protein>
<keyword evidence="7" id="KW-1185">Reference proteome</keyword>
<dbReference type="SUPFAM" id="SSF53850">
    <property type="entry name" value="Periplasmic binding protein-like II"/>
    <property type="match status" value="1"/>
</dbReference>
<dbReference type="PANTHER" id="PTHR30537:SF74">
    <property type="entry name" value="HTH-TYPE TRANSCRIPTIONAL REGULATOR TRPI"/>
    <property type="match status" value="1"/>
</dbReference>
<evidence type="ECO:0000256" key="3">
    <source>
        <dbReference type="ARBA" id="ARBA00023125"/>
    </source>
</evidence>
<evidence type="ECO:0000313" key="7">
    <source>
        <dbReference type="Proteomes" id="UP001597135"/>
    </source>
</evidence>
<dbReference type="PANTHER" id="PTHR30537">
    <property type="entry name" value="HTH-TYPE TRANSCRIPTIONAL REGULATOR"/>
    <property type="match status" value="1"/>
</dbReference>
<dbReference type="InterPro" id="IPR000847">
    <property type="entry name" value="LysR_HTH_N"/>
</dbReference>
<dbReference type="Pfam" id="PF03466">
    <property type="entry name" value="LysR_substrate"/>
    <property type="match status" value="1"/>
</dbReference>
<proteinExistence type="inferred from homology"/>
<dbReference type="PROSITE" id="PS50931">
    <property type="entry name" value="HTH_LYSR"/>
    <property type="match status" value="1"/>
</dbReference>
<reference evidence="7" key="1">
    <citation type="journal article" date="2019" name="Int. J. Syst. Evol. Microbiol.">
        <title>The Global Catalogue of Microorganisms (GCM) 10K type strain sequencing project: providing services to taxonomists for standard genome sequencing and annotation.</title>
        <authorList>
            <consortium name="The Broad Institute Genomics Platform"/>
            <consortium name="The Broad Institute Genome Sequencing Center for Infectious Disease"/>
            <person name="Wu L."/>
            <person name="Ma J."/>
        </authorList>
    </citation>
    <scope>NUCLEOTIDE SEQUENCE [LARGE SCALE GENOMIC DNA]</scope>
    <source>
        <strain evidence="7">CCUG 62953</strain>
    </source>
</reference>
<comment type="similarity">
    <text evidence="1">Belongs to the LysR transcriptional regulatory family.</text>
</comment>
<organism evidence="6 7">
    <name type="scientific">Litorisediminicola beolgyonensis</name>
    <dbReference type="NCBI Taxonomy" id="1173614"/>
    <lineage>
        <taxon>Bacteria</taxon>
        <taxon>Pseudomonadati</taxon>
        <taxon>Pseudomonadota</taxon>
        <taxon>Alphaproteobacteria</taxon>
        <taxon>Rhodobacterales</taxon>
        <taxon>Paracoccaceae</taxon>
        <taxon>Litorisediminicola</taxon>
    </lineage>
</organism>
<evidence type="ECO:0000256" key="1">
    <source>
        <dbReference type="ARBA" id="ARBA00009437"/>
    </source>
</evidence>
<keyword evidence="2" id="KW-0805">Transcription regulation</keyword>
<dbReference type="SUPFAM" id="SSF46785">
    <property type="entry name" value="Winged helix' DNA-binding domain"/>
    <property type="match status" value="1"/>
</dbReference>
<evidence type="ECO:0000256" key="4">
    <source>
        <dbReference type="ARBA" id="ARBA00023163"/>
    </source>
</evidence>
<dbReference type="Gene3D" id="1.10.10.10">
    <property type="entry name" value="Winged helix-like DNA-binding domain superfamily/Winged helix DNA-binding domain"/>
    <property type="match status" value="1"/>
</dbReference>
<keyword evidence="3" id="KW-0238">DNA-binding</keyword>
<evidence type="ECO:0000256" key="2">
    <source>
        <dbReference type="ARBA" id="ARBA00023015"/>
    </source>
</evidence>
<dbReference type="InterPro" id="IPR036388">
    <property type="entry name" value="WH-like_DNA-bd_sf"/>
</dbReference>
<dbReference type="Gene3D" id="3.40.190.10">
    <property type="entry name" value="Periplasmic binding protein-like II"/>
    <property type="match status" value="2"/>
</dbReference>
<evidence type="ECO:0000313" key="6">
    <source>
        <dbReference type="EMBL" id="MFD1341653.1"/>
    </source>
</evidence>
<name>A0ABW3ZF43_9RHOB</name>
<comment type="caution">
    <text evidence="6">The sequence shown here is derived from an EMBL/GenBank/DDBJ whole genome shotgun (WGS) entry which is preliminary data.</text>
</comment>
<dbReference type="InterPro" id="IPR005119">
    <property type="entry name" value="LysR_subst-bd"/>
</dbReference>